<dbReference type="AlphaFoldDB" id="A0A9J5XBQ3"/>
<protein>
    <submittedName>
        <fullName evidence="1">Uncharacterized protein</fullName>
    </submittedName>
</protein>
<evidence type="ECO:0000313" key="2">
    <source>
        <dbReference type="Proteomes" id="UP000824120"/>
    </source>
</evidence>
<accession>A0A9J5XBQ3</accession>
<proteinExistence type="predicted"/>
<dbReference type="EMBL" id="JACXVP010000009">
    <property type="protein sequence ID" value="KAG5585039.1"/>
    <property type="molecule type" value="Genomic_DNA"/>
</dbReference>
<dbReference type="Proteomes" id="UP000824120">
    <property type="component" value="Chromosome 9"/>
</dbReference>
<sequence length="44" mass="5271">MDGIKQDPWFLPFLFRNMKGAHRARETFCVGSFRFMENTNCFHS</sequence>
<organism evidence="1 2">
    <name type="scientific">Solanum commersonii</name>
    <name type="common">Commerson's wild potato</name>
    <name type="synonym">Commerson's nightshade</name>
    <dbReference type="NCBI Taxonomy" id="4109"/>
    <lineage>
        <taxon>Eukaryota</taxon>
        <taxon>Viridiplantae</taxon>
        <taxon>Streptophyta</taxon>
        <taxon>Embryophyta</taxon>
        <taxon>Tracheophyta</taxon>
        <taxon>Spermatophyta</taxon>
        <taxon>Magnoliopsida</taxon>
        <taxon>eudicotyledons</taxon>
        <taxon>Gunneridae</taxon>
        <taxon>Pentapetalae</taxon>
        <taxon>asterids</taxon>
        <taxon>lamiids</taxon>
        <taxon>Solanales</taxon>
        <taxon>Solanaceae</taxon>
        <taxon>Solanoideae</taxon>
        <taxon>Solaneae</taxon>
        <taxon>Solanum</taxon>
    </lineage>
</organism>
<name>A0A9J5XBQ3_SOLCO</name>
<comment type="caution">
    <text evidence="1">The sequence shown here is derived from an EMBL/GenBank/DDBJ whole genome shotgun (WGS) entry which is preliminary data.</text>
</comment>
<gene>
    <name evidence="1" type="ORF">H5410_045473</name>
</gene>
<reference evidence="1 2" key="1">
    <citation type="submission" date="2020-09" db="EMBL/GenBank/DDBJ databases">
        <title>De no assembly of potato wild relative species, Solanum commersonii.</title>
        <authorList>
            <person name="Cho K."/>
        </authorList>
    </citation>
    <scope>NUCLEOTIDE SEQUENCE [LARGE SCALE GENOMIC DNA]</scope>
    <source>
        <strain evidence="1">LZ3.2</strain>
        <tissue evidence="1">Leaf</tissue>
    </source>
</reference>
<evidence type="ECO:0000313" key="1">
    <source>
        <dbReference type="EMBL" id="KAG5585039.1"/>
    </source>
</evidence>
<keyword evidence="2" id="KW-1185">Reference proteome</keyword>